<gene>
    <name evidence="7" type="primary">ICEEaIII(19)_EM361-97_1374_379</name>
    <name evidence="5" type="synonym">ICEEaIII(1)_R26_41976_42971</name>
    <name evidence="6" type="synonym">ICEEaIII(4)_As1_42160_43155</name>
</gene>
<dbReference type="EMBL" id="BK010622">
    <property type="protein sequence ID" value="DAC76337.1"/>
    <property type="molecule type" value="Genomic_DNA"/>
</dbReference>
<reference evidence="7" key="7">
    <citation type="journal article" date="2017" name="Sci. Rep.">
        <title>Genomic features, phylogenetic relationships, and comparative genomics of Elizabethkingia anophelis strain EM361-97 isolated in Taiwan.</title>
        <authorList>
            <person name="Lin J.N."/>
            <person name="Lai C.H."/>
            <person name="Yang C.H."/>
            <person name="Huang Y.H."/>
            <person name="Lin H.H."/>
        </authorList>
    </citation>
    <scope>NUCLEOTIDE SEQUENCE</scope>
</reference>
<evidence type="ECO:0000313" key="7">
    <source>
        <dbReference type="EMBL" id="DAC76337.1"/>
    </source>
</evidence>
<protein>
    <submittedName>
        <fullName evidence="7">Mobile element protein</fullName>
    </submittedName>
    <submittedName>
        <fullName evidence="5">Transposase</fullName>
    </submittedName>
</protein>
<dbReference type="Pfam" id="PF01548">
    <property type="entry name" value="DEDD_Tnp_IS110"/>
    <property type="match status" value="1"/>
</dbReference>
<dbReference type="EMBL" id="BK010621">
    <property type="protein sequence ID" value="DAC76308.1"/>
    <property type="molecule type" value="Genomic_DNA"/>
</dbReference>
<reference evidence="7" key="2">
    <citation type="journal article" date="2014" name="PLoS ONE">
        <title>Insights from the genome annotation of Elizabethkingia anophelis from the malaria vector Anopheles gambiae.</title>
        <authorList>
            <person name="Kukutla P."/>
            <person name="Lindberg B.G."/>
            <person name="Pei D."/>
            <person name="Rayl M."/>
            <person name="Yu W."/>
            <person name="Steritz M."/>
            <person name="Faye I."/>
            <person name="Xu J."/>
        </authorList>
    </citation>
    <scope>NUCLEOTIDE SEQUENCE</scope>
</reference>
<feature type="transmembrane region" description="Helical" evidence="2">
    <location>
        <begin position="199"/>
        <end position="224"/>
    </location>
</feature>
<proteinExistence type="predicted"/>
<keyword evidence="1" id="KW-0175">Coiled coil</keyword>
<feature type="domain" description="Transposase IS116/IS110/IS902 C-terminal" evidence="4">
    <location>
        <begin position="203"/>
        <end position="288"/>
    </location>
</feature>
<evidence type="ECO:0000256" key="2">
    <source>
        <dbReference type="SAM" id="Phobius"/>
    </source>
</evidence>
<dbReference type="InterPro" id="IPR047650">
    <property type="entry name" value="Transpos_IS110"/>
</dbReference>
<evidence type="ECO:0000256" key="1">
    <source>
        <dbReference type="SAM" id="Coils"/>
    </source>
</evidence>
<reference evidence="7" key="5">
    <citation type="journal article" date="2017" name="Genome Announc.">
        <title>Complete Circularized Genome Sequences of Four Strains of Elizabethkingia anophelis, Including Two Novel Strains Isolated from Wild-Caught Anopheles sinensis.</title>
        <authorList>
            <person name="Pei D."/>
            <person name="Nicholson A.C."/>
            <person name="Jiang J."/>
            <person name="Chen H."/>
            <person name="Whitney A.M."/>
            <person name="Villarma A."/>
            <person name="Bell M."/>
            <person name="Humrighouse B."/>
            <person name="Rowe L.A."/>
            <person name="Sheth M."/>
            <person name="Batra D."/>
            <person name="Juieng P."/>
            <person name="Loparev V.N."/>
            <person name="McQuiston J.R."/>
            <person name="Lan Y."/>
            <person name="Ma Y."/>
            <person name="Xu J."/>
        </authorList>
    </citation>
    <scope>NUCLEOTIDE SEQUENCE</scope>
</reference>
<dbReference type="Pfam" id="PF02371">
    <property type="entry name" value="Transposase_20"/>
    <property type="match status" value="1"/>
</dbReference>
<evidence type="ECO:0000313" key="5">
    <source>
        <dbReference type="EMBL" id="DAC75488.1"/>
    </source>
</evidence>
<dbReference type="InterPro" id="IPR002525">
    <property type="entry name" value="Transp_IS110-like_N"/>
</dbReference>
<dbReference type="GeneID" id="56686076"/>
<dbReference type="GO" id="GO:0006313">
    <property type="term" value="P:DNA transposition"/>
    <property type="evidence" value="ECO:0007669"/>
    <property type="project" value="InterPro"/>
</dbReference>
<dbReference type="PANTHER" id="PTHR33055:SF3">
    <property type="entry name" value="PUTATIVE TRANSPOSASE FOR IS117-RELATED"/>
    <property type="match status" value="1"/>
</dbReference>
<dbReference type="NCBIfam" id="NF033542">
    <property type="entry name" value="transpos_IS110"/>
    <property type="match status" value="1"/>
</dbReference>
<dbReference type="EMBL" id="BK010606">
    <property type="protein sequence ID" value="DAC75488.1"/>
    <property type="molecule type" value="Genomic_DNA"/>
</dbReference>
<name>A0A455ZHK5_9FLAO</name>
<dbReference type="InterPro" id="IPR003346">
    <property type="entry name" value="Transposase_20"/>
</dbReference>
<dbReference type="EMBL" id="BK010609">
    <property type="protein sequence ID" value="DAC75685.1"/>
    <property type="molecule type" value="Genomic_DNA"/>
</dbReference>
<reference evidence="7" key="8">
    <citation type="journal article" date="2018" name="J. ISSAAS">
        <title>In Silico Identification of Three Types of Integrative and Conjugative Elements (ICEs) in Elizabethkingia anophelis Strains Isolated from Around the World.</title>
        <authorList>
            <person name="Xu J."/>
            <person name="Pei D."/>
            <person name="Nicholson A."/>
            <person name="Lan Y."/>
            <person name="Xia Q."/>
        </authorList>
    </citation>
    <scope>NUCLEOTIDE SEQUENCE</scope>
</reference>
<feature type="domain" description="Transposase IS110-like N-terminal" evidence="3">
    <location>
        <begin position="7"/>
        <end position="157"/>
    </location>
</feature>
<reference evidence="7" key="3">
    <citation type="journal article" date="2016" name="Genome Announc.">
        <title>Complete Genome Sequences of Four Strains from the 2015-2016 Elizabethkingia anophelis Outbreak.</title>
        <authorList>
            <person name="Nicholson A.C."/>
            <person name="Whitney A.M."/>
            <person name="Emery B.D."/>
            <person name="Bell M.E."/>
            <person name="Gartin J.T."/>
            <person name="Humrighouse B.W."/>
            <person name="Loparev V.N."/>
            <person name="Batra D."/>
            <person name="Sheth M."/>
            <person name="Rowe L.A."/>
            <person name="Juieng P."/>
            <person name="Knipe K."/>
            <person name="Gulvik C."/>
            <person name="McQuiston J.R."/>
        </authorList>
    </citation>
    <scope>NUCLEOTIDE SEQUENCE</scope>
</reference>
<dbReference type="AlphaFoldDB" id="A0A455ZHK5"/>
<evidence type="ECO:0000259" key="4">
    <source>
        <dbReference type="Pfam" id="PF02371"/>
    </source>
</evidence>
<dbReference type="GO" id="GO:0003677">
    <property type="term" value="F:DNA binding"/>
    <property type="evidence" value="ECO:0007669"/>
    <property type="project" value="InterPro"/>
</dbReference>
<organism evidence="7">
    <name type="scientific">Elizabethkingia anophelis</name>
    <dbReference type="NCBI Taxonomy" id="1117645"/>
    <lineage>
        <taxon>Bacteria</taxon>
        <taxon>Pseudomonadati</taxon>
        <taxon>Bacteroidota</taxon>
        <taxon>Flavobacteriia</taxon>
        <taxon>Flavobacteriales</taxon>
        <taxon>Weeksellaceae</taxon>
        <taxon>Elizabethkingia</taxon>
    </lineage>
</organism>
<sequence>MAIESYVGIDVSKLNIDVFIRENCIHKQFKNELNGFLQLVRWLQKQGYNSLESVLICFEHTGLYSLPLALFLEKEGIPFAMVSALEIKKSMGITRGKNDVIDSKRIAEFAYRFKDKISLTILPIVDIRKVHSLLTLRDRLVTNMQGYVVSMNETLRTMNMEDFPELFSAYQMQIATLKEEIKKLEKSIKSIIKNNPQLWASYQLITTIKGIGFIVASYLIVYTYNFTRFDNWRKFACYSGIAPFDYQSGTSVRGKTQVSPIANQQVKKMLHLAAMCAVHFDPELKEYYLRRQADGKTKMSIINIIRNKLVSRVFAVVKRGTPFVDIKKYIT</sequence>
<keyword evidence="2" id="KW-0472">Membrane</keyword>
<keyword evidence="2" id="KW-0812">Transmembrane</keyword>
<reference evidence="7" key="4">
    <citation type="journal article" date="2016" name="Sci. Rep.">
        <title>Genomic epidemiology and global diversity of the emerging bacterial pathogen Elizabethkingia anophelis.</title>
        <authorList>
            <person name="Breurec S."/>
            <person name="Criscuolo A."/>
            <person name="Diancourt L."/>
            <person name="Rendueles O."/>
            <person name="Vandenbogaert M."/>
            <person name="Passet V."/>
            <person name="Caro V."/>
            <person name="Rocha E.P."/>
            <person name="Touchon M."/>
            <person name="Brisse S."/>
        </authorList>
    </citation>
    <scope>NUCLEOTIDE SEQUENCE</scope>
</reference>
<reference evidence="7" key="6">
    <citation type="journal article" date="2017" name="Nat. Commun.">
        <title>Evolutionary dynamics and genomic features of the Elizabethkingia anophelis 2015 to 2016 Wisconsin outbreak strain.</title>
        <authorList>
            <person name="Perrin A."/>
            <person name="Larsonneur E."/>
            <person name="Nicholson A.C."/>
            <person name="Edwards D.J."/>
            <person name="Gundlach K.M."/>
            <person name="Whitney A.M."/>
            <person name="Gulvik C.A."/>
            <person name="Bell M.E."/>
            <person name="Rendueles O."/>
            <person name="Cury J."/>
            <person name="Hugon P."/>
            <person name="Clermont D."/>
            <person name="Enouf V."/>
            <person name="Loparev V."/>
            <person name="Juieng P."/>
            <person name="Monson T."/>
            <person name="Warshauer D."/>
            <person name="Elbadawi L.I."/>
            <person name="Walters M.S."/>
            <person name="Crist M.B."/>
            <person name="Noble-Wang J."/>
            <person name="Borlaug G."/>
            <person name="Rocha E.P.C."/>
            <person name="Criscuolo A."/>
            <person name="Touchon M."/>
            <person name="Davis J.P."/>
            <person name="Holt K.E."/>
            <person name="McQuiston J.R."/>
            <person name="Brisse S."/>
        </authorList>
    </citation>
    <scope>NUCLEOTIDE SEQUENCE</scope>
</reference>
<evidence type="ECO:0000313" key="6">
    <source>
        <dbReference type="EMBL" id="DAC75685.1"/>
    </source>
</evidence>
<feature type="coiled-coil region" evidence="1">
    <location>
        <begin position="167"/>
        <end position="194"/>
    </location>
</feature>
<accession>A0A455ZHK5</accession>
<dbReference type="GO" id="GO:0004803">
    <property type="term" value="F:transposase activity"/>
    <property type="evidence" value="ECO:0007669"/>
    <property type="project" value="InterPro"/>
</dbReference>
<keyword evidence="2" id="KW-1133">Transmembrane helix</keyword>
<reference evidence="7" key="1">
    <citation type="journal article" date="2014" name="Genome Biol. Evol.">
        <title>Comparative genomic analysis of malaria mosquito vector-associated novel pathogen Elizabethkingia anophelis.</title>
        <authorList>
            <person name="Teo J."/>
            <person name="Tan S.Y."/>
            <person name="Liu Y."/>
            <person name="Tay M."/>
            <person name="Ding Y."/>
            <person name="Li Y."/>
            <person name="Kjelleberg S."/>
            <person name="Givskov M."/>
            <person name="Lin R.T."/>
            <person name="Yang L."/>
        </authorList>
    </citation>
    <scope>NUCLEOTIDE SEQUENCE</scope>
</reference>
<dbReference type="PANTHER" id="PTHR33055">
    <property type="entry name" value="TRANSPOSASE FOR INSERTION SEQUENCE ELEMENT IS1111A"/>
    <property type="match status" value="1"/>
</dbReference>
<dbReference type="RefSeq" id="WP_009091917.1">
    <property type="nucleotide sequence ID" value="NZ_CBCRWW010000027.1"/>
</dbReference>
<evidence type="ECO:0000259" key="3">
    <source>
        <dbReference type="Pfam" id="PF01548"/>
    </source>
</evidence>